<name>A0ABR2ADU6_9ROSI</name>
<reference evidence="2 3" key="1">
    <citation type="journal article" date="2024" name="G3 (Bethesda)">
        <title>Genome assembly of Hibiscus sabdariffa L. provides insights into metabolisms of medicinal natural products.</title>
        <authorList>
            <person name="Kim T."/>
        </authorList>
    </citation>
    <scope>NUCLEOTIDE SEQUENCE [LARGE SCALE GENOMIC DNA]</scope>
    <source>
        <strain evidence="2">TK-2024</strain>
        <tissue evidence="2">Old leaves</tissue>
    </source>
</reference>
<dbReference type="EMBL" id="JBBPBN010000263">
    <property type="protein sequence ID" value="KAK8491194.1"/>
    <property type="molecule type" value="Genomic_DNA"/>
</dbReference>
<organism evidence="2 3">
    <name type="scientific">Hibiscus sabdariffa</name>
    <name type="common">roselle</name>
    <dbReference type="NCBI Taxonomy" id="183260"/>
    <lineage>
        <taxon>Eukaryota</taxon>
        <taxon>Viridiplantae</taxon>
        <taxon>Streptophyta</taxon>
        <taxon>Embryophyta</taxon>
        <taxon>Tracheophyta</taxon>
        <taxon>Spermatophyta</taxon>
        <taxon>Magnoliopsida</taxon>
        <taxon>eudicotyledons</taxon>
        <taxon>Gunneridae</taxon>
        <taxon>Pentapetalae</taxon>
        <taxon>rosids</taxon>
        <taxon>malvids</taxon>
        <taxon>Malvales</taxon>
        <taxon>Malvaceae</taxon>
        <taxon>Malvoideae</taxon>
        <taxon>Hibiscus</taxon>
    </lineage>
</organism>
<sequence length="102" mass="11364">MLKKRRNGCRRNHMLDVGPISSNKESVPAVGVPQPHLLLKERVVRAAISRISNTLKRHQISVFRIERESAVNQPPQKLQNKESSGCGGKIGRAVVRALRNGH</sequence>
<feature type="compositionally biased region" description="Basic residues" evidence="1">
    <location>
        <begin position="1"/>
        <end position="12"/>
    </location>
</feature>
<evidence type="ECO:0000313" key="2">
    <source>
        <dbReference type="EMBL" id="KAK8491194.1"/>
    </source>
</evidence>
<evidence type="ECO:0000256" key="1">
    <source>
        <dbReference type="SAM" id="MobiDB-lite"/>
    </source>
</evidence>
<gene>
    <name evidence="2" type="ORF">V6N11_037957</name>
</gene>
<proteinExistence type="predicted"/>
<accession>A0ABR2ADU6</accession>
<feature type="region of interest" description="Disordered" evidence="1">
    <location>
        <begin position="1"/>
        <end position="29"/>
    </location>
</feature>
<protein>
    <submittedName>
        <fullName evidence="2">Uncharacterized protein</fullName>
    </submittedName>
</protein>
<comment type="caution">
    <text evidence="2">The sequence shown here is derived from an EMBL/GenBank/DDBJ whole genome shotgun (WGS) entry which is preliminary data.</text>
</comment>
<evidence type="ECO:0000313" key="3">
    <source>
        <dbReference type="Proteomes" id="UP001396334"/>
    </source>
</evidence>
<keyword evidence="3" id="KW-1185">Reference proteome</keyword>
<dbReference type="Proteomes" id="UP001396334">
    <property type="component" value="Unassembled WGS sequence"/>
</dbReference>